<dbReference type="SUPFAM" id="SSF47473">
    <property type="entry name" value="EF-hand"/>
    <property type="match status" value="1"/>
</dbReference>
<dbReference type="RefSeq" id="XP_024577339.1">
    <property type="nucleotide sequence ID" value="XM_024726686.1"/>
</dbReference>
<name>A0A0P1AK91_PLAHL</name>
<dbReference type="STRING" id="4781.A0A0P1AK91"/>
<dbReference type="PROSITE" id="PS50222">
    <property type="entry name" value="EF_HAND_2"/>
    <property type="match status" value="1"/>
</dbReference>
<dbReference type="GO" id="GO:0005509">
    <property type="term" value="F:calcium ion binding"/>
    <property type="evidence" value="ECO:0007669"/>
    <property type="project" value="InterPro"/>
</dbReference>
<organism evidence="4 5">
    <name type="scientific">Plasmopara halstedii</name>
    <name type="common">Downy mildew of sunflower</name>
    <dbReference type="NCBI Taxonomy" id="4781"/>
    <lineage>
        <taxon>Eukaryota</taxon>
        <taxon>Sar</taxon>
        <taxon>Stramenopiles</taxon>
        <taxon>Oomycota</taxon>
        <taxon>Peronosporomycetes</taxon>
        <taxon>Peronosporales</taxon>
        <taxon>Peronosporaceae</taxon>
        <taxon>Plasmopara</taxon>
    </lineage>
</organism>
<dbReference type="GeneID" id="36406198"/>
<feature type="coiled-coil region" evidence="2">
    <location>
        <begin position="237"/>
        <end position="329"/>
    </location>
</feature>
<feature type="domain" description="EF-hand" evidence="3">
    <location>
        <begin position="727"/>
        <end position="762"/>
    </location>
</feature>
<dbReference type="Proteomes" id="UP000054928">
    <property type="component" value="Unassembled WGS sequence"/>
</dbReference>
<dbReference type="OMA" id="KMMWRRF"/>
<dbReference type="PROSITE" id="PS00018">
    <property type="entry name" value="EF_HAND_1"/>
    <property type="match status" value="1"/>
</dbReference>
<dbReference type="Gene3D" id="1.10.238.10">
    <property type="entry name" value="EF-hand"/>
    <property type="match status" value="1"/>
</dbReference>
<keyword evidence="2" id="KW-0175">Coiled coil</keyword>
<sequence>MLRSPASVKKNDKQKMLQKRIALSASISADALLYQEDQLHARRCPVGNSTTDLSPVANEKIATSVLPTSSAELGPLSIPRQRDQAKITSFSPKKLPLSVSTSQSLENYAERLEQAENTELFTYTSALCYRVTGRYLPRALLQSDPKAQEREIERIQRDPEILRAIDSVRALSAQFKDVAQTTMGHRKELGHRLFRIEESYLKLFEKLLELSLRLYWDYESRTEAQRKEDRASILCWRDKYERKCQELVKESNKLAARDIIHRAREIELQDLQGQMRDIKSDVKDQRELEAQISQLKNDMLTQRMLEQKLRDENDQVTNARDEIVEYQKQSQKDLQMKHKLLIQDLRRDIREKDAFISKQIGELRLLKEIVPVPPVFYESHSSQTEVDDDGLWNVQDGIPCFVSKSVMHRSMWRRFSAFVACKNCKGRPLPKAARMSTYKRDLQDVDREDLDLLFADFGKKRTEKATRRLERIEQEWELPRHTVLFLSNLPKSVVAFPLYSAEHVISQIEAIYDDKFISDRIDEADGVAREDLPRFTCEYFLKTHGLRQSAEVGLYRLTKTRLLNHFQLLSTKRSFLRVFLEARHYLLRSPARKPRIDKTSLEEERFVVEHVVQVEPTKQWVPLNHAIAVLRWYSSCLPEASISHYCRQVEYITAIYDGHTLKEITGNRLAVRAEMRRVMLANENLKESFSSNKIGNCQQRPSPPQIVADVHKVLCLLMDALEQRHKVIKKDLTRLFDAADVNHDRVLTLDEFSAIIRKGKPHFSDRRILRMFRESLMGGADQSFALSMEAFVGVCNDHGLVSLLPDGQNGGTAVQISGASESLTCISDKISEASLQNKSDLPVVIAQDIDEEDNENDN</sequence>
<evidence type="ECO:0000256" key="1">
    <source>
        <dbReference type="ARBA" id="ARBA00022837"/>
    </source>
</evidence>
<dbReference type="InterPro" id="IPR011992">
    <property type="entry name" value="EF-hand-dom_pair"/>
</dbReference>
<dbReference type="EMBL" id="CCYD01000524">
    <property type="protein sequence ID" value="CEG40970.1"/>
    <property type="molecule type" value="Genomic_DNA"/>
</dbReference>
<proteinExistence type="predicted"/>
<keyword evidence="1" id="KW-0106">Calcium</keyword>
<evidence type="ECO:0000313" key="4">
    <source>
        <dbReference type="EMBL" id="CEG40970.1"/>
    </source>
</evidence>
<dbReference type="InterPro" id="IPR002048">
    <property type="entry name" value="EF_hand_dom"/>
</dbReference>
<keyword evidence="5" id="KW-1185">Reference proteome</keyword>
<dbReference type="AlphaFoldDB" id="A0A0P1AK91"/>
<accession>A0A0P1AK91</accession>
<evidence type="ECO:0000256" key="2">
    <source>
        <dbReference type="SAM" id="Coils"/>
    </source>
</evidence>
<evidence type="ECO:0000259" key="3">
    <source>
        <dbReference type="PROSITE" id="PS50222"/>
    </source>
</evidence>
<dbReference type="PANTHER" id="PTHR34894">
    <property type="entry name" value="SAM-DEPENDENT METHYLTRANSFERASE RSMI, CONSERVED SITE"/>
    <property type="match status" value="1"/>
</dbReference>
<protein>
    <submittedName>
        <fullName evidence="4">EF-hand domain pair</fullName>
    </submittedName>
</protein>
<evidence type="ECO:0000313" key="5">
    <source>
        <dbReference type="Proteomes" id="UP000054928"/>
    </source>
</evidence>
<reference evidence="5" key="1">
    <citation type="submission" date="2014-09" db="EMBL/GenBank/DDBJ databases">
        <authorList>
            <person name="Sharma Rahul"/>
            <person name="Thines Marco"/>
        </authorList>
    </citation>
    <scope>NUCLEOTIDE SEQUENCE [LARGE SCALE GENOMIC DNA]</scope>
</reference>
<dbReference type="InterPro" id="IPR018247">
    <property type="entry name" value="EF_Hand_1_Ca_BS"/>
</dbReference>
<dbReference type="PANTHER" id="PTHR34894:SF5">
    <property type="entry name" value="EF-HAND DOMAIN-CONTAINING PROTEIN"/>
    <property type="match status" value="1"/>
</dbReference>
<dbReference type="OrthoDB" id="126524at2759"/>